<feature type="transmembrane region" description="Helical" evidence="1">
    <location>
        <begin position="215"/>
        <end position="239"/>
    </location>
</feature>
<feature type="transmembrane region" description="Helical" evidence="1">
    <location>
        <begin position="39"/>
        <end position="62"/>
    </location>
</feature>
<organism evidence="2 3">
    <name type="scientific">Floccifex porci</name>
    <dbReference type="NCBI Taxonomy" id="2606629"/>
    <lineage>
        <taxon>Bacteria</taxon>
        <taxon>Bacillati</taxon>
        <taxon>Bacillota</taxon>
        <taxon>Erysipelotrichia</taxon>
        <taxon>Erysipelotrichales</taxon>
        <taxon>Erysipelotrichaceae</taxon>
        <taxon>Floccifex</taxon>
    </lineage>
</organism>
<keyword evidence="3" id="KW-1185">Reference proteome</keyword>
<dbReference type="Proteomes" id="UP000470082">
    <property type="component" value="Unassembled WGS sequence"/>
</dbReference>
<proteinExistence type="predicted"/>
<accession>A0A7X2N219</accession>
<feature type="transmembrane region" description="Helical" evidence="1">
    <location>
        <begin position="188"/>
        <end position="208"/>
    </location>
</feature>
<feature type="transmembrane region" description="Helical" evidence="1">
    <location>
        <begin position="74"/>
        <end position="94"/>
    </location>
</feature>
<protein>
    <submittedName>
        <fullName evidence="2">Uncharacterized protein</fullName>
    </submittedName>
</protein>
<dbReference type="EMBL" id="VUMM01000003">
    <property type="protein sequence ID" value="MSS01029.1"/>
    <property type="molecule type" value="Genomic_DNA"/>
</dbReference>
<reference evidence="2 3" key="1">
    <citation type="submission" date="2019-08" db="EMBL/GenBank/DDBJ databases">
        <title>In-depth cultivation of the pig gut microbiome towards novel bacterial diversity and tailored functional studies.</title>
        <authorList>
            <person name="Wylensek D."/>
            <person name="Hitch T.C.A."/>
            <person name="Clavel T."/>
        </authorList>
    </citation>
    <scope>NUCLEOTIDE SEQUENCE [LARGE SCALE GENOMIC DNA]</scope>
    <source>
        <strain evidence="2 3">LKV-178-WT-2G</strain>
    </source>
</reference>
<comment type="caution">
    <text evidence="2">The sequence shown here is derived from an EMBL/GenBank/DDBJ whole genome shotgun (WGS) entry which is preliminary data.</text>
</comment>
<feature type="transmembrane region" description="Helical" evidence="1">
    <location>
        <begin position="155"/>
        <end position="176"/>
    </location>
</feature>
<evidence type="ECO:0000313" key="2">
    <source>
        <dbReference type="EMBL" id="MSS01029.1"/>
    </source>
</evidence>
<evidence type="ECO:0000256" key="1">
    <source>
        <dbReference type="SAM" id="Phobius"/>
    </source>
</evidence>
<sequence>MKSLKNISIKPVLVPLCYLYLLSLIYNFVFLMGSMYLTGLLFFIFEIGMGLISSIGFYWLCLKIWKMEGFNKNTVLKVLTLELFYLFICLVILQPLASMDNLLCQVIGLIFMVSMIPVQLIYFHGLAIGKQTFKSIFSYIGQVLKKENRSITNKFCVCLLIVLLLDTLSSGMMSAANGINTCSLCTLMILYGNPLMSGMVFSFFALSLQLEIIDLLAYAGMYLLLAICYGLIDVNYILFIKRKSTLDES</sequence>
<feature type="transmembrane region" description="Helical" evidence="1">
    <location>
        <begin position="106"/>
        <end position="128"/>
    </location>
</feature>
<keyword evidence="1" id="KW-1133">Transmembrane helix</keyword>
<keyword evidence="1" id="KW-0812">Transmembrane</keyword>
<evidence type="ECO:0000313" key="3">
    <source>
        <dbReference type="Proteomes" id="UP000470082"/>
    </source>
</evidence>
<feature type="transmembrane region" description="Helical" evidence="1">
    <location>
        <begin position="12"/>
        <end position="33"/>
    </location>
</feature>
<keyword evidence="1" id="KW-0472">Membrane</keyword>
<dbReference type="AlphaFoldDB" id="A0A7X2N219"/>
<name>A0A7X2N219_9FIRM</name>
<gene>
    <name evidence="2" type="ORF">FYJ50_02660</name>
</gene>
<dbReference type="RefSeq" id="WP_154459504.1">
    <property type="nucleotide sequence ID" value="NZ_JAQYTQ010000017.1"/>
</dbReference>